<sequence length="225" mass="25351">MLKLYGYWRSSAAYRVRVALNYKGLDAELLSVHLVKDGGEQHQAEYAILNPQELVPALIDSDSKGELQGEEQEAFVLSQSLAIIEYLDEKYPENALLPQDLHDRAIVRAMAMSIACEVHPLNNLKVLQYLSKDLALDDGAKSAWYHHWINEGFSAFEKQLVKYSGRYCFGDNITLADLCLIPQVYNANRFNVDLSPYPNIVRIVENCNRLDAFIDAAPENQADAG</sequence>
<dbReference type="PANTHER" id="PTHR42673:SF21">
    <property type="entry name" value="GLUTATHIONE S-TRANSFERASE YFCF"/>
    <property type="match status" value="1"/>
</dbReference>
<feature type="domain" description="GST C-terminal" evidence="3">
    <location>
        <begin position="100"/>
        <end position="225"/>
    </location>
</feature>
<dbReference type="CDD" id="cd03191">
    <property type="entry name" value="GST_C_Zeta"/>
    <property type="match status" value="1"/>
</dbReference>
<dbReference type="Proteomes" id="UP000282060">
    <property type="component" value="Unassembled WGS sequence"/>
</dbReference>
<dbReference type="CDD" id="cd03042">
    <property type="entry name" value="GST_N_Zeta"/>
    <property type="match status" value="1"/>
</dbReference>
<dbReference type="SFLD" id="SFLDG00358">
    <property type="entry name" value="Main_(cytGST)"/>
    <property type="match status" value="1"/>
</dbReference>
<keyword evidence="5" id="KW-1185">Reference proteome</keyword>
<dbReference type="EC" id="5.2.1.2" evidence="4"/>
<dbReference type="PROSITE" id="PS50404">
    <property type="entry name" value="GST_NTER"/>
    <property type="match status" value="1"/>
</dbReference>
<comment type="caution">
    <text evidence="4">The sequence shown here is derived from an EMBL/GenBank/DDBJ whole genome shotgun (WGS) entry which is preliminary data.</text>
</comment>
<keyword evidence="4" id="KW-0413">Isomerase</keyword>
<dbReference type="InterPro" id="IPR034333">
    <property type="entry name" value="GST_Zeta_N"/>
</dbReference>
<dbReference type="Gene3D" id="3.40.30.10">
    <property type="entry name" value="Glutaredoxin"/>
    <property type="match status" value="1"/>
</dbReference>
<reference evidence="4 5" key="1">
    <citation type="submission" date="2018-12" db="EMBL/GenBank/DDBJ databases">
        <authorList>
            <person name="Yu L."/>
        </authorList>
    </citation>
    <scope>NUCLEOTIDE SEQUENCE [LARGE SCALE GENOMIC DNA]</scope>
    <source>
        <strain evidence="4 5">HAW-EB5</strain>
    </source>
</reference>
<dbReference type="AlphaFoldDB" id="A0A431WAR8"/>
<dbReference type="InterPro" id="IPR036282">
    <property type="entry name" value="Glutathione-S-Trfase_C_sf"/>
</dbReference>
<proteinExistence type="inferred from homology"/>
<evidence type="ECO:0000259" key="2">
    <source>
        <dbReference type="PROSITE" id="PS50404"/>
    </source>
</evidence>
<dbReference type="Pfam" id="PF13417">
    <property type="entry name" value="GST_N_3"/>
    <property type="match status" value="1"/>
</dbReference>
<dbReference type="SUPFAM" id="SSF47616">
    <property type="entry name" value="GST C-terminal domain-like"/>
    <property type="match status" value="1"/>
</dbReference>
<dbReference type="InterPro" id="IPR040079">
    <property type="entry name" value="Glutathione_S-Trfase"/>
</dbReference>
<organism evidence="4 5">
    <name type="scientific">Shewanella atlantica</name>
    <dbReference type="NCBI Taxonomy" id="271099"/>
    <lineage>
        <taxon>Bacteria</taxon>
        <taxon>Pseudomonadati</taxon>
        <taxon>Pseudomonadota</taxon>
        <taxon>Gammaproteobacteria</taxon>
        <taxon>Alteromonadales</taxon>
        <taxon>Shewanellaceae</taxon>
        <taxon>Shewanella</taxon>
    </lineage>
</organism>
<protein>
    <submittedName>
        <fullName evidence="4">Maleylacetoacetate isomerase</fullName>
        <ecNumber evidence="4">5.2.1.2</ecNumber>
    </submittedName>
</protein>
<dbReference type="EMBL" id="RXNV01000003">
    <property type="protein sequence ID" value="RTR32487.1"/>
    <property type="molecule type" value="Genomic_DNA"/>
</dbReference>
<dbReference type="InterPro" id="IPR036249">
    <property type="entry name" value="Thioredoxin-like_sf"/>
</dbReference>
<dbReference type="SUPFAM" id="SSF52833">
    <property type="entry name" value="Thioredoxin-like"/>
    <property type="match status" value="1"/>
</dbReference>
<dbReference type="InterPro" id="IPR010987">
    <property type="entry name" value="Glutathione-S-Trfase_C-like"/>
</dbReference>
<evidence type="ECO:0000256" key="1">
    <source>
        <dbReference type="ARBA" id="ARBA00010007"/>
    </source>
</evidence>
<dbReference type="Pfam" id="PF00043">
    <property type="entry name" value="GST_C"/>
    <property type="match status" value="1"/>
</dbReference>
<dbReference type="InterPro" id="IPR004045">
    <property type="entry name" value="Glutathione_S-Trfase_N"/>
</dbReference>
<dbReference type="FunFam" id="1.20.1050.10:FF:000017">
    <property type="entry name" value="Maleylacetoacetate isomerase"/>
    <property type="match status" value="1"/>
</dbReference>
<dbReference type="PROSITE" id="PS50405">
    <property type="entry name" value="GST_CTER"/>
    <property type="match status" value="1"/>
</dbReference>
<gene>
    <name evidence="4" type="primary">maiA</name>
    <name evidence="4" type="ORF">EKG39_08885</name>
</gene>
<dbReference type="GO" id="GO:0004364">
    <property type="term" value="F:glutathione transferase activity"/>
    <property type="evidence" value="ECO:0007669"/>
    <property type="project" value="TreeGrafter"/>
</dbReference>
<dbReference type="OrthoDB" id="509852at2"/>
<dbReference type="PANTHER" id="PTHR42673">
    <property type="entry name" value="MALEYLACETOACETATE ISOMERASE"/>
    <property type="match status" value="1"/>
</dbReference>
<feature type="domain" description="GST N-terminal" evidence="2">
    <location>
        <begin position="1"/>
        <end position="95"/>
    </location>
</feature>
<dbReference type="GO" id="GO:0006749">
    <property type="term" value="P:glutathione metabolic process"/>
    <property type="evidence" value="ECO:0007669"/>
    <property type="project" value="TreeGrafter"/>
</dbReference>
<dbReference type="GO" id="GO:0005737">
    <property type="term" value="C:cytoplasm"/>
    <property type="evidence" value="ECO:0007669"/>
    <property type="project" value="InterPro"/>
</dbReference>
<accession>A0A431WAR8</accession>
<evidence type="ECO:0000313" key="5">
    <source>
        <dbReference type="Proteomes" id="UP000282060"/>
    </source>
</evidence>
<dbReference type="Gene3D" id="1.20.1050.10">
    <property type="match status" value="1"/>
</dbReference>
<dbReference type="GO" id="GO:0006559">
    <property type="term" value="P:L-phenylalanine catabolic process"/>
    <property type="evidence" value="ECO:0007669"/>
    <property type="project" value="TreeGrafter"/>
</dbReference>
<evidence type="ECO:0000313" key="4">
    <source>
        <dbReference type="EMBL" id="RTR32487.1"/>
    </source>
</evidence>
<dbReference type="GO" id="GO:0016034">
    <property type="term" value="F:maleylacetoacetate isomerase activity"/>
    <property type="evidence" value="ECO:0007669"/>
    <property type="project" value="UniProtKB-EC"/>
</dbReference>
<dbReference type="InterPro" id="IPR034330">
    <property type="entry name" value="GST_Zeta_C"/>
</dbReference>
<name>A0A431WAR8_9GAMM</name>
<dbReference type="SFLD" id="SFLDS00019">
    <property type="entry name" value="Glutathione_Transferase_(cytos"/>
    <property type="match status" value="1"/>
</dbReference>
<dbReference type="InterPro" id="IPR005955">
    <property type="entry name" value="GST_Zeta"/>
</dbReference>
<comment type="similarity">
    <text evidence="1">Belongs to the GST superfamily. Zeta family.</text>
</comment>
<dbReference type="InterPro" id="IPR004046">
    <property type="entry name" value="GST_C"/>
</dbReference>
<dbReference type="NCBIfam" id="TIGR01262">
    <property type="entry name" value="maiA"/>
    <property type="match status" value="1"/>
</dbReference>
<evidence type="ECO:0000259" key="3">
    <source>
        <dbReference type="PROSITE" id="PS50405"/>
    </source>
</evidence>